<dbReference type="Proteomes" id="UP000694398">
    <property type="component" value="Unassembled WGS sequence"/>
</dbReference>
<dbReference type="GO" id="GO:0001580">
    <property type="term" value="P:detection of chemical stimulus involved in sensory perception of bitter taste"/>
    <property type="evidence" value="ECO:0007669"/>
    <property type="project" value="Ensembl"/>
</dbReference>
<keyword evidence="4 11" id="KW-0732">Signal</keyword>
<keyword evidence="3" id="KW-0964">Secreted</keyword>
<evidence type="ECO:0000256" key="4">
    <source>
        <dbReference type="ARBA" id="ARBA00022729"/>
    </source>
</evidence>
<dbReference type="PIRSF" id="PIRSF002572">
    <property type="entry name" value="PIP-GCDFP-15"/>
    <property type="match status" value="1"/>
</dbReference>
<evidence type="ECO:0000256" key="10">
    <source>
        <dbReference type="PIRSR" id="PIRSR002572-2"/>
    </source>
</evidence>
<dbReference type="Pfam" id="PF05326">
    <property type="entry name" value="SVA"/>
    <property type="match status" value="1"/>
</dbReference>
<evidence type="ECO:0000256" key="2">
    <source>
        <dbReference type="ARBA" id="ARBA00006819"/>
    </source>
</evidence>
<gene>
    <name evidence="12" type="primary">PIP</name>
</gene>
<evidence type="ECO:0000313" key="13">
    <source>
        <dbReference type="Proteomes" id="UP000694398"/>
    </source>
</evidence>
<reference evidence="12" key="1">
    <citation type="submission" date="2025-08" db="UniProtKB">
        <authorList>
            <consortium name="Ensembl"/>
        </authorList>
    </citation>
    <scope>IDENTIFICATION</scope>
</reference>
<dbReference type="GO" id="GO:0019864">
    <property type="term" value="F:IgG binding"/>
    <property type="evidence" value="ECO:0007669"/>
    <property type="project" value="Ensembl"/>
</dbReference>
<dbReference type="InterPro" id="IPR014756">
    <property type="entry name" value="Ig_E-set"/>
</dbReference>
<evidence type="ECO:0000256" key="3">
    <source>
        <dbReference type="ARBA" id="ARBA00022525"/>
    </source>
</evidence>
<dbReference type="InterPro" id="IPR007990">
    <property type="entry name" value="PIP"/>
</dbReference>
<dbReference type="PANTHER" id="PTHR15096:SF5">
    <property type="entry name" value="PROLACTIN-INDUCIBLE PROTEIN"/>
    <property type="match status" value="1"/>
</dbReference>
<dbReference type="GeneTree" id="ENSGT00390000002099"/>
<dbReference type="GO" id="GO:0004190">
    <property type="term" value="F:aspartic-type endopeptidase activity"/>
    <property type="evidence" value="ECO:0007669"/>
    <property type="project" value="Ensembl"/>
</dbReference>
<organism evidence="12 13">
    <name type="scientific">Chinchilla lanigera</name>
    <name type="common">Long-tailed chinchilla</name>
    <name type="synonym">Chinchilla villidera</name>
    <dbReference type="NCBI Taxonomy" id="34839"/>
    <lineage>
        <taxon>Eukaryota</taxon>
        <taxon>Metazoa</taxon>
        <taxon>Chordata</taxon>
        <taxon>Craniata</taxon>
        <taxon>Vertebrata</taxon>
        <taxon>Euteleostomi</taxon>
        <taxon>Mammalia</taxon>
        <taxon>Eutheria</taxon>
        <taxon>Euarchontoglires</taxon>
        <taxon>Glires</taxon>
        <taxon>Rodentia</taxon>
        <taxon>Hystricomorpha</taxon>
        <taxon>Chinchillidae</taxon>
        <taxon>Chinchilla</taxon>
    </lineage>
</organism>
<dbReference type="GO" id="GO:0042802">
    <property type="term" value="F:identical protein binding"/>
    <property type="evidence" value="ECO:0007669"/>
    <property type="project" value="Ensembl"/>
</dbReference>
<evidence type="ECO:0000256" key="9">
    <source>
        <dbReference type="PIRSR" id="PIRSR002572-1"/>
    </source>
</evidence>
<accession>A0A8C2UKB5</accession>
<evidence type="ECO:0000256" key="5">
    <source>
        <dbReference type="ARBA" id="ARBA00023157"/>
    </source>
</evidence>
<evidence type="ECO:0000256" key="11">
    <source>
        <dbReference type="SAM" id="SignalP"/>
    </source>
</evidence>
<dbReference type="GO" id="GO:0070233">
    <property type="term" value="P:negative regulation of T cell apoptotic process"/>
    <property type="evidence" value="ECO:0007669"/>
    <property type="project" value="Ensembl"/>
</dbReference>
<evidence type="ECO:0000313" key="12">
    <source>
        <dbReference type="Ensembl" id="ENSCLAP00000002190.1"/>
    </source>
</evidence>
<evidence type="ECO:0000256" key="6">
    <source>
        <dbReference type="ARBA" id="ARBA00025932"/>
    </source>
</evidence>
<dbReference type="InterPro" id="IPR013783">
    <property type="entry name" value="Ig-like_fold"/>
</dbReference>
<comment type="similarity">
    <text evidence="2">Belongs to the PIP family.</text>
</comment>
<dbReference type="SUPFAM" id="SSF81296">
    <property type="entry name" value="E set domains"/>
    <property type="match status" value="1"/>
</dbReference>
<evidence type="ECO:0000256" key="8">
    <source>
        <dbReference type="ARBA" id="ARBA00068499"/>
    </source>
</evidence>
<dbReference type="GO" id="GO:0010628">
    <property type="term" value="P:positive regulation of gene expression"/>
    <property type="evidence" value="ECO:0007669"/>
    <property type="project" value="Ensembl"/>
</dbReference>
<evidence type="ECO:0000256" key="1">
    <source>
        <dbReference type="ARBA" id="ARBA00004613"/>
    </source>
</evidence>
<dbReference type="Gene3D" id="2.60.40.10">
    <property type="entry name" value="Immunoglobulins"/>
    <property type="match status" value="1"/>
</dbReference>
<name>A0A8C2UKB5_CHILA</name>
<feature type="signal peptide" evidence="11">
    <location>
        <begin position="1"/>
        <end position="28"/>
    </location>
</feature>
<keyword evidence="5 9" id="KW-1015">Disulfide bond</keyword>
<dbReference type="GO" id="GO:0002682">
    <property type="term" value="P:regulation of immune system process"/>
    <property type="evidence" value="ECO:0007669"/>
    <property type="project" value="TreeGrafter"/>
</dbReference>
<dbReference type="GO" id="GO:0005634">
    <property type="term" value="C:nucleus"/>
    <property type="evidence" value="ECO:0007669"/>
    <property type="project" value="Ensembl"/>
</dbReference>
<dbReference type="GO" id="GO:0006508">
    <property type="term" value="P:proteolysis"/>
    <property type="evidence" value="ECO:0007669"/>
    <property type="project" value="Ensembl"/>
</dbReference>
<evidence type="ECO:0000256" key="7">
    <source>
        <dbReference type="ARBA" id="ARBA00032342"/>
    </source>
</evidence>
<feature type="chain" id="PRO_5034580153" description="Prolactin-inducible protein homolog" evidence="11">
    <location>
        <begin position="29"/>
        <end position="149"/>
    </location>
</feature>
<keyword evidence="13" id="KW-1185">Reference proteome</keyword>
<sequence>MQALQLLFRASPAALLLVLCLQLGISSAQEDTTSRRAVILNMEMPQAARAGEEVTLKLNVQTELRECMVIKTYLVSSRSMDGPFNYKYTACLCEDAPRTFYWDFQSNNTVRIAAVVDIIRELNICPEDLAVVPIQANRVYSMNTLYINY</sequence>
<dbReference type="FunFam" id="2.60.40.10:FF:001572">
    <property type="entry name" value="Prolactin-inducible protein homolog"/>
    <property type="match status" value="1"/>
</dbReference>
<feature type="disulfide bond" evidence="9">
    <location>
        <begin position="67"/>
        <end position="93"/>
    </location>
</feature>
<comment type="subunit">
    <text evidence="6">Monomer. Interacts with AZGP1.</text>
</comment>
<feature type="modified residue" description="Pyrrolidone carboxylic acid" evidence="10">
    <location>
        <position position="29"/>
    </location>
</feature>
<protein>
    <recommendedName>
        <fullName evidence="8">Prolactin-inducible protein homolog</fullName>
    </recommendedName>
    <alternativeName>
        <fullName evidence="7">Prolactin-induced protein</fullName>
    </alternativeName>
</protein>
<reference evidence="12" key="2">
    <citation type="submission" date="2025-09" db="UniProtKB">
        <authorList>
            <consortium name="Ensembl"/>
        </authorList>
    </citation>
    <scope>IDENTIFICATION</scope>
</reference>
<dbReference type="Ensembl" id="ENSCLAT00000002236.1">
    <property type="protein sequence ID" value="ENSCLAP00000002190.1"/>
    <property type="gene ID" value="ENSCLAG00000001581.1"/>
</dbReference>
<dbReference type="PANTHER" id="PTHR15096">
    <property type="entry name" value="PROLACTIN-INDUCIBLE PROTEIN/SEMINAL VESICLE ANTIGEN"/>
    <property type="match status" value="1"/>
</dbReference>
<feature type="disulfide bond" evidence="9">
    <location>
        <begin position="91"/>
        <end position="125"/>
    </location>
</feature>
<dbReference type="GO" id="GO:0005615">
    <property type="term" value="C:extracellular space"/>
    <property type="evidence" value="ECO:0007669"/>
    <property type="project" value="Ensembl"/>
</dbReference>
<dbReference type="OMA" id="ECMVIKT"/>
<comment type="subcellular location">
    <subcellularLocation>
        <location evidence="1">Secreted</location>
    </subcellularLocation>
</comment>
<dbReference type="OrthoDB" id="9835042at2759"/>
<dbReference type="AlphaFoldDB" id="A0A8C2UKB5"/>
<proteinExistence type="inferred from homology"/>